<dbReference type="SUPFAM" id="SSF56112">
    <property type="entry name" value="Protein kinase-like (PK-like)"/>
    <property type="match status" value="1"/>
</dbReference>
<dbReference type="PANTHER" id="PTHR47634">
    <property type="entry name" value="PROTEIN KINASE DOMAIN-CONTAINING PROTEIN-RELATED"/>
    <property type="match status" value="1"/>
</dbReference>
<evidence type="ECO:0000259" key="10">
    <source>
        <dbReference type="PROSITE" id="PS50011"/>
    </source>
</evidence>
<dbReference type="GO" id="GO:0004674">
    <property type="term" value="F:protein serine/threonine kinase activity"/>
    <property type="evidence" value="ECO:0007669"/>
    <property type="project" value="UniProtKB-KW"/>
</dbReference>
<evidence type="ECO:0000256" key="8">
    <source>
        <dbReference type="ARBA" id="ARBA00048679"/>
    </source>
</evidence>
<keyword evidence="3" id="KW-0808">Transferase</keyword>
<dbReference type="InterPro" id="IPR000719">
    <property type="entry name" value="Prot_kinase_dom"/>
</dbReference>
<protein>
    <recommendedName>
        <fullName evidence="1">non-specific serine/threonine protein kinase</fullName>
        <ecNumber evidence="1">2.7.11.1</ecNumber>
    </recommendedName>
</protein>
<evidence type="ECO:0000256" key="3">
    <source>
        <dbReference type="ARBA" id="ARBA00022679"/>
    </source>
</evidence>
<feature type="signal peptide" evidence="9">
    <location>
        <begin position="1"/>
        <end position="18"/>
    </location>
</feature>
<evidence type="ECO:0000313" key="12">
    <source>
        <dbReference type="Proteomes" id="UP000254937"/>
    </source>
</evidence>
<keyword evidence="2" id="KW-0723">Serine/threonine-protein kinase</keyword>
<feature type="chain" id="PRO_5017058692" description="non-specific serine/threonine protein kinase" evidence="9">
    <location>
        <begin position="19"/>
        <end position="413"/>
    </location>
</feature>
<keyword evidence="9" id="KW-0732">Signal</keyword>
<dbReference type="Pfam" id="PF00069">
    <property type="entry name" value="Pkinase"/>
    <property type="match status" value="1"/>
</dbReference>
<dbReference type="PROSITE" id="PS50011">
    <property type="entry name" value="PROTEIN_KINASE_DOM"/>
    <property type="match status" value="1"/>
</dbReference>
<evidence type="ECO:0000313" key="11">
    <source>
        <dbReference type="EMBL" id="RDK47626.1"/>
    </source>
</evidence>
<proteinExistence type="predicted"/>
<dbReference type="GO" id="GO:0005524">
    <property type="term" value="F:ATP binding"/>
    <property type="evidence" value="ECO:0007669"/>
    <property type="project" value="UniProtKB-KW"/>
</dbReference>
<evidence type="ECO:0000256" key="1">
    <source>
        <dbReference type="ARBA" id="ARBA00012513"/>
    </source>
</evidence>
<comment type="catalytic activity">
    <reaction evidence="7">
        <text>L-threonyl-[protein] + ATP = O-phospho-L-threonyl-[protein] + ADP + H(+)</text>
        <dbReference type="Rhea" id="RHEA:46608"/>
        <dbReference type="Rhea" id="RHEA-COMP:11060"/>
        <dbReference type="Rhea" id="RHEA-COMP:11605"/>
        <dbReference type="ChEBI" id="CHEBI:15378"/>
        <dbReference type="ChEBI" id="CHEBI:30013"/>
        <dbReference type="ChEBI" id="CHEBI:30616"/>
        <dbReference type="ChEBI" id="CHEBI:61977"/>
        <dbReference type="ChEBI" id="CHEBI:456216"/>
        <dbReference type="EC" id="2.7.11.1"/>
    </reaction>
</comment>
<evidence type="ECO:0000256" key="4">
    <source>
        <dbReference type="ARBA" id="ARBA00022741"/>
    </source>
</evidence>
<dbReference type="PROSITE" id="PS00108">
    <property type="entry name" value="PROTEIN_KINASE_ST"/>
    <property type="match status" value="1"/>
</dbReference>
<name>A0A370PZM0_ASPPH</name>
<dbReference type="InterPro" id="IPR008271">
    <property type="entry name" value="Ser/Thr_kinase_AS"/>
</dbReference>
<dbReference type="SMART" id="SM00220">
    <property type="entry name" value="S_TKc"/>
    <property type="match status" value="1"/>
</dbReference>
<organism evidence="11 12">
    <name type="scientific">Aspergillus phoenicis ATCC 13157</name>
    <dbReference type="NCBI Taxonomy" id="1353007"/>
    <lineage>
        <taxon>Eukaryota</taxon>
        <taxon>Fungi</taxon>
        <taxon>Dikarya</taxon>
        <taxon>Ascomycota</taxon>
        <taxon>Pezizomycotina</taxon>
        <taxon>Eurotiomycetes</taxon>
        <taxon>Eurotiomycetidae</taxon>
        <taxon>Eurotiales</taxon>
        <taxon>Aspergillaceae</taxon>
        <taxon>Aspergillus</taxon>
    </lineage>
</organism>
<dbReference type="InterPro" id="IPR011009">
    <property type="entry name" value="Kinase-like_dom_sf"/>
</dbReference>
<feature type="domain" description="Protein kinase" evidence="10">
    <location>
        <begin position="52"/>
        <end position="409"/>
    </location>
</feature>
<dbReference type="GO" id="GO:0000245">
    <property type="term" value="P:spliceosomal complex assembly"/>
    <property type="evidence" value="ECO:0007669"/>
    <property type="project" value="TreeGrafter"/>
</dbReference>
<dbReference type="GO" id="GO:0050684">
    <property type="term" value="P:regulation of mRNA processing"/>
    <property type="evidence" value="ECO:0007669"/>
    <property type="project" value="TreeGrafter"/>
</dbReference>
<keyword evidence="4" id="KW-0547">Nucleotide-binding</keyword>
<sequence>MCLDCLCSSQLLLLLVDAWTISPPWPIEEERNPHYNPRKYYPARIGETVGKYHIISKLGWGANSTAWLAKDTSCWPWQSNRYVTLKITNSGAEEKKAAEDELQISQHISGLRSEHEGRGYVRLVQDSFQIQGILGDHLCLVFEPLREPIWLLGRHLGSKGVAPQVLKAFLRVILCGLDFLHSECHIIHTDLKADNFLIGFEDTTVLDQYVRQQELHPAPHVLRNGRPVFESRNDFGPLKRGVGLLRISDFSAAVFGNVSTPHNHDIQPQPFCAPEVLLKAGWSYSADIWNLGTVLWELFADATPFDGLSHEREGYSREVHIAQMLRLLGPPSSQFLDKCDPHIRNDLFSPQGTFKFRELIPSEEFNFSNMTPFLQGEDQRLFIDFVRKMLQWQPERRSSAKELYNDPWLYYNP</sequence>
<accession>A0A370PZM0</accession>
<reference evidence="11 12" key="1">
    <citation type="submission" date="2018-07" db="EMBL/GenBank/DDBJ databases">
        <title>Section-level genome sequencing of Aspergillus section Nigri to investigate inter- and intra-species variation.</title>
        <authorList>
            <consortium name="DOE Joint Genome Institute"/>
            <person name="Vesth T.C."/>
            <person name="Nybo J.L."/>
            <person name="Theobald S."/>
            <person name="Frisvad J.C."/>
            <person name="Larsen T.O."/>
            <person name="Nielsen K.F."/>
            <person name="Hoof J.B."/>
            <person name="Brandl J."/>
            <person name="Salamov A."/>
            <person name="Riley R."/>
            <person name="Gladden J.M."/>
            <person name="Phatale P."/>
            <person name="Nielsen M.T."/>
            <person name="Lyhne E.K."/>
            <person name="Kogle M.E."/>
            <person name="Strasser K."/>
            <person name="McDonnell E."/>
            <person name="Barry K."/>
            <person name="Clum A."/>
            <person name="Chen C."/>
            <person name="Nolan M."/>
            <person name="Sandor L."/>
            <person name="Kuo A."/>
            <person name="Lipzen A."/>
            <person name="Hainaut M."/>
            <person name="Drula E."/>
            <person name="Tsang A."/>
            <person name="Magnuson J.K."/>
            <person name="Henrissat B."/>
            <person name="Wiebenga A."/>
            <person name="Simmons B.A."/>
            <person name="Makela M.R."/>
            <person name="De vries R.P."/>
            <person name="Grigoriev I.V."/>
            <person name="Mortensen U.H."/>
            <person name="Baker S.E."/>
            <person name="Andersen M.R."/>
        </authorList>
    </citation>
    <scope>NUCLEOTIDE SEQUENCE [LARGE SCALE GENOMIC DNA]</scope>
    <source>
        <strain evidence="11 12">ATCC 13157</strain>
    </source>
</reference>
<dbReference type="EMBL" id="KZ851844">
    <property type="protein sequence ID" value="RDK47626.1"/>
    <property type="molecule type" value="Genomic_DNA"/>
</dbReference>
<gene>
    <name evidence="11" type="ORF">M752DRAFT_299530</name>
</gene>
<evidence type="ECO:0000256" key="7">
    <source>
        <dbReference type="ARBA" id="ARBA00047899"/>
    </source>
</evidence>
<dbReference type="EC" id="2.7.11.1" evidence="1"/>
<evidence type="ECO:0000256" key="6">
    <source>
        <dbReference type="ARBA" id="ARBA00022840"/>
    </source>
</evidence>
<dbReference type="PANTHER" id="PTHR47634:SF9">
    <property type="entry name" value="PROTEIN KINASE DOMAIN-CONTAINING PROTEIN-RELATED"/>
    <property type="match status" value="1"/>
</dbReference>
<keyword evidence="5 11" id="KW-0418">Kinase</keyword>
<dbReference type="AlphaFoldDB" id="A0A370PZM0"/>
<keyword evidence="6" id="KW-0067">ATP-binding</keyword>
<evidence type="ECO:0000256" key="9">
    <source>
        <dbReference type="SAM" id="SignalP"/>
    </source>
</evidence>
<dbReference type="Proteomes" id="UP000254937">
    <property type="component" value="Unassembled WGS sequence"/>
</dbReference>
<dbReference type="Gene3D" id="1.10.510.10">
    <property type="entry name" value="Transferase(Phosphotransferase) domain 1"/>
    <property type="match status" value="1"/>
</dbReference>
<dbReference type="InterPro" id="IPR051334">
    <property type="entry name" value="SRPK"/>
</dbReference>
<comment type="catalytic activity">
    <reaction evidence="8">
        <text>L-seryl-[protein] + ATP = O-phospho-L-seryl-[protein] + ADP + H(+)</text>
        <dbReference type="Rhea" id="RHEA:17989"/>
        <dbReference type="Rhea" id="RHEA-COMP:9863"/>
        <dbReference type="Rhea" id="RHEA-COMP:11604"/>
        <dbReference type="ChEBI" id="CHEBI:15378"/>
        <dbReference type="ChEBI" id="CHEBI:29999"/>
        <dbReference type="ChEBI" id="CHEBI:30616"/>
        <dbReference type="ChEBI" id="CHEBI:83421"/>
        <dbReference type="ChEBI" id="CHEBI:456216"/>
        <dbReference type="EC" id="2.7.11.1"/>
    </reaction>
</comment>
<keyword evidence="12" id="KW-1185">Reference proteome</keyword>
<dbReference type="GO" id="GO:0005634">
    <property type="term" value="C:nucleus"/>
    <property type="evidence" value="ECO:0007669"/>
    <property type="project" value="TreeGrafter"/>
</dbReference>
<evidence type="ECO:0000256" key="2">
    <source>
        <dbReference type="ARBA" id="ARBA00022527"/>
    </source>
</evidence>
<evidence type="ECO:0000256" key="5">
    <source>
        <dbReference type="ARBA" id="ARBA00022777"/>
    </source>
</evidence>
<dbReference type="Gene3D" id="3.30.200.20">
    <property type="entry name" value="Phosphorylase Kinase, domain 1"/>
    <property type="match status" value="1"/>
</dbReference>
<dbReference type="GO" id="GO:0005737">
    <property type="term" value="C:cytoplasm"/>
    <property type="evidence" value="ECO:0007669"/>
    <property type="project" value="TreeGrafter"/>
</dbReference>